<keyword evidence="4 9" id="KW-0732">Signal</keyword>
<dbReference type="InterPro" id="IPR013210">
    <property type="entry name" value="LRR_N_plant-typ"/>
</dbReference>
<dbReference type="SUPFAM" id="SSF56112">
    <property type="entry name" value="Protein kinase-like (PK-like)"/>
    <property type="match status" value="1"/>
</dbReference>
<dbReference type="InterPro" id="IPR011009">
    <property type="entry name" value="Kinase-like_dom_sf"/>
</dbReference>
<dbReference type="InterPro" id="IPR032675">
    <property type="entry name" value="LRR_dom_sf"/>
</dbReference>
<keyword evidence="6 8" id="KW-1133">Transmembrane helix</keyword>
<evidence type="ECO:0000256" key="6">
    <source>
        <dbReference type="ARBA" id="ARBA00022989"/>
    </source>
</evidence>
<dbReference type="PROSITE" id="PS50011">
    <property type="entry name" value="PROTEIN_KINASE_DOM"/>
    <property type="match status" value="1"/>
</dbReference>
<evidence type="ECO:0000256" key="4">
    <source>
        <dbReference type="ARBA" id="ARBA00022729"/>
    </source>
</evidence>
<accession>A0AB40CID6</accession>
<dbReference type="RefSeq" id="XP_039138511.1">
    <property type="nucleotide sequence ID" value="XM_039282577.1"/>
</dbReference>
<dbReference type="GeneID" id="120275858"/>
<evidence type="ECO:0000256" key="1">
    <source>
        <dbReference type="ARBA" id="ARBA00004370"/>
    </source>
</evidence>
<feature type="domain" description="Protein kinase" evidence="10">
    <location>
        <begin position="402"/>
        <end position="659"/>
    </location>
</feature>
<gene>
    <name evidence="12" type="primary">LOC120275858</name>
</gene>
<feature type="chain" id="PRO_5044267546" evidence="9">
    <location>
        <begin position="34"/>
        <end position="674"/>
    </location>
</feature>
<dbReference type="Gene3D" id="1.10.510.10">
    <property type="entry name" value="Transferase(Phosphotransferase) domain 1"/>
    <property type="match status" value="1"/>
</dbReference>
<dbReference type="Proteomes" id="UP001515500">
    <property type="component" value="Chromosome 14"/>
</dbReference>
<evidence type="ECO:0000256" key="9">
    <source>
        <dbReference type="SAM" id="SignalP"/>
    </source>
</evidence>
<evidence type="ECO:0000256" key="7">
    <source>
        <dbReference type="ARBA" id="ARBA00023136"/>
    </source>
</evidence>
<keyword evidence="7 8" id="KW-0472">Membrane</keyword>
<dbReference type="GO" id="GO:0004672">
    <property type="term" value="F:protein kinase activity"/>
    <property type="evidence" value="ECO:0007669"/>
    <property type="project" value="InterPro"/>
</dbReference>
<keyword evidence="12" id="KW-0675">Receptor</keyword>
<keyword evidence="3 8" id="KW-0812">Transmembrane</keyword>
<reference evidence="12" key="1">
    <citation type="submission" date="2025-08" db="UniProtKB">
        <authorList>
            <consortium name="RefSeq"/>
        </authorList>
    </citation>
    <scope>IDENTIFICATION</scope>
</reference>
<protein>
    <submittedName>
        <fullName evidence="12">Probable inactive receptor kinase At5g67200</fullName>
    </submittedName>
</protein>
<comment type="subcellular location">
    <subcellularLocation>
        <location evidence="1">Membrane</location>
    </subcellularLocation>
</comment>
<evidence type="ECO:0000313" key="12">
    <source>
        <dbReference type="RefSeq" id="XP_039138511.1"/>
    </source>
</evidence>
<dbReference type="FunFam" id="3.80.10.10:FF:000400">
    <property type="entry name" value="Nuclear pore complex protein NUP107"/>
    <property type="match status" value="1"/>
</dbReference>
<keyword evidence="2" id="KW-0433">Leucine-rich repeat</keyword>
<sequence>MPNHHHHHHHHHHHLPLLLLSLLVLLLLPPTSSSSSSSPSDSSSLLAFKSKVDPTNLLNFSTTTNHCHWPGVQCSNFGGEPRVTRLVLEYLGLNGTFPSAAAAALAGLDQLRLLSLKGNSLSGHIPDLSPLYNLKALFLDHNHFSGGFPSSLLSLHRLRTIDLSYNSLSGPIPAAIAGVDRLIYLRLDSNRLNGSVPAMNQSSLKIFNVSANELTGPVPVTLVLTGFGVSSFAGNPRLCGVAVRRECRSNFLFFGGKPAGIAPSPAPMMRQQLPEVLRPSSGSNPVKLHRRVMVAVGFLAGAFLIIGVVGVSVLMKRNRMGQGKGQVLAAVKNADDVFVENSSRGMDDNGADLEANEGGGNNELVVASAMMPEDKVKKLGKSGCLVFCAGEAQVYSLEQLMRASAELLGRGNIGTTYKAVLDNRLIVSVKRLDAAKLGMTGKEAFERHMDVVGRLRHPNLVPLRAYFHAKQERLLVYDYQPNGSLFSLIHGSRSTRAKSLHWTSCLKIAEDVAQGLAYIHQASRLVHGNIKSSNVLLGSDFEACLTDNCLSFLVEPSEGEDELGYRAPETRKSNRRLTPRSDIYAFGVLLLELLTGKPPLQHPVLLGTDLPVWVRSVRDDGAEDERVMMLVDIAAACVRSSPDSRPTTWQVLKMIQEVKETDNGDEDMDSASLS</sequence>
<dbReference type="PANTHER" id="PTHR48007">
    <property type="entry name" value="LEUCINE-RICH REPEAT RECEPTOR-LIKE PROTEIN KINASE PXC1"/>
    <property type="match status" value="1"/>
</dbReference>
<evidence type="ECO:0000259" key="10">
    <source>
        <dbReference type="PROSITE" id="PS50011"/>
    </source>
</evidence>
<dbReference type="InterPro" id="IPR046959">
    <property type="entry name" value="PRK1-6/SRF4-like"/>
</dbReference>
<dbReference type="GO" id="GO:0005524">
    <property type="term" value="F:ATP binding"/>
    <property type="evidence" value="ECO:0007669"/>
    <property type="project" value="InterPro"/>
</dbReference>
<keyword evidence="12" id="KW-0808">Transferase</keyword>
<feature type="transmembrane region" description="Helical" evidence="8">
    <location>
        <begin position="292"/>
        <end position="314"/>
    </location>
</feature>
<keyword evidence="11" id="KW-1185">Reference proteome</keyword>
<evidence type="ECO:0000256" key="8">
    <source>
        <dbReference type="SAM" id="Phobius"/>
    </source>
</evidence>
<evidence type="ECO:0000313" key="11">
    <source>
        <dbReference type="Proteomes" id="UP001515500"/>
    </source>
</evidence>
<evidence type="ECO:0000256" key="2">
    <source>
        <dbReference type="ARBA" id="ARBA00022614"/>
    </source>
</evidence>
<dbReference type="GO" id="GO:0016020">
    <property type="term" value="C:membrane"/>
    <property type="evidence" value="ECO:0007669"/>
    <property type="project" value="UniProtKB-SubCell"/>
</dbReference>
<dbReference type="Gene3D" id="3.80.10.10">
    <property type="entry name" value="Ribonuclease Inhibitor"/>
    <property type="match status" value="1"/>
</dbReference>
<name>A0AB40CID6_DIOCR</name>
<dbReference type="AlphaFoldDB" id="A0AB40CID6"/>
<feature type="signal peptide" evidence="9">
    <location>
        <begin position="1"/>
        <end position="33"/>
    </location>
</feature>
<dbReference type="InterPro" id="IPR000719">
    <property type="entry name" value="Prot_kinase_dom"/>
</dbReference>
<organism evidence="11 12">
    <name type="scientific">Dioscorea cayennensis subsp. rotundata</name>
    <name type="common">White Guinea yam</name>
    <name type="synonym">Dioscorea rotundata</name>
    <dbReference type="NCBI Taxonomy" id="55577"/>
    <lineage>
        <taxon>Eukaryota</taxon>
        <taxon>Viridiplantae</taxon>
        <taxon>Streptophyta</taxon>
        <taxon>Embryophyta</taxon>
        <taxon>Tracheophyta</taxon>
        <taxon>Spermatophyta</taxon>
        <taxon>Magnoliopsida</taxon>
        <taxon>Liliopsida</taxon>
        <taxon>Dioscoreales</taxon>
        <taxon>Dioscoreaceae</taxon>
        <taxon>Dioscorea</taxon>
    </lineage>
</organism>
<proteinExistence type="predicted"/>
<dbReference type="SUPFAM" id="SSF52058">
    <property type="entry name" value="L domain-like"/>
    <property type="match status" value="1"/>
</dbReference>
<dbReference type="InterPro" id="IPR001611">
    <property type="entry name" value="Leu-rich_rpt"/>
</dbReference>
<evidence type="ECO:0000256" key="5">
    <source>
        <dbReference type="ARBA" id="ARBA00022737"/>
    </source>
</evidence>
<dbReference type="Pfam" id="PF08263">
    <property type="entry name" value="LRRNT_2"/>
    <property type="match status" value="1"/>
</dbReference>
<dbReference type="Pfam" id="PF00069">
    <property type="entry name" value="Pkinase"/>
    <property type="match status" value="1"/>
</dbReference>
<dbReference type="PANTHER" id="PTHR48007:SF37">
    <property type="entry name" value="LEUCINE-RICH REPEAT PROTEIN KINASE FAMILY PROTEIN"/>
    <property type="match status" value="1"/>
</dbReference>
<evidence type="ECO:0000256" key="3">
    <source>
        <dbReference type="ARBA" id="ARBA00022692"/>
    </source>
</evidence>
<keyword evidence="12" id="KW-0418">Kinase</keyword>
<dbReference type="Pfam" id="PF13855">
    <property type="entry name" value="LRR_8"/>
    <property type="match status" value="1"/>
</dbReference>
<dbReference type="Gene3D" id="3.30.200.20">
    <property type="entry name" value="Phosphorylase Kinase, domain 1"/>
    <property type="match status" value="1"/>
</dbReference>
<keyword evidence="5" id="KW-0677">Repeat</keyword>